<dbReference type="InterPro" id="IPR042197">
    <property type="entry name" value="Apaf_helical"/>
</dbReference>
<proteinExistence type="predicted"/>
<dbReference type="Gene3D" id="1.10.8.430">
    <property type="entry name" value="Helical domain of apoptotic protease-activating factors"/>
    <property type="match status" value="1"/>
</dbReference>
<reference evidence="3" key="1">
    <citation type="journal article" date="2017" name="Nature">
        <title>The sunflower genome provides insights into oil metabolism, flowering and Asterid evolution.</title>
        <authorList>
            <person name="Badouin H."/>
            <person name="Gouzy J."/>
            <person name="Grassa C.J."/>
            <person name="Murat F."/>
            <person name="Staton S.E."/>
            <person name="Cottret L."/>
            <person name="Lelandais-Briere C."/>
            <person name="Owens G.L."/>
            <person name="Carrere S."/>
            <person name="Mayjonade B."/>
            <person name="Legrand L."/>
            <person name="Gill N."/>
            <person name="Kane N.C."/>
            <person name="Bowers J.E."/>
            <person name="Hubner S."/>
            <person name="Bellec A."/>
            <person name="Berard A."/>
            <person name="Berges H."/>
            <person name="Blanchet N."/>
            <person name="Boniface M.C."/>
            <person name="Brunel D."/>
            <person name="Catrice O."/>
            <person name="Chaidir N."/>
            <person name="Claudel C."/>
            <person name="Donnadieu C."/>
            <person name="Faraut T."/>
            <person name="Fievet G."/>
            <person name="Helmstetter N."/>
            <person name="King M."/>
            <person name="Knapp S.J."/>
            <person name="Lai Z."/>
            <person name="Le Paslier M.C."/>
            <person name="Lippi Y."/>
            <person name="Lorenzon L."/>
            <person name="Mandel J.R."/>
            <person name="Marage G."/>
            <person name="Marchand G."/>
            <person name="Marquand E."/>
            <person name="Bret-Mestries E."/>
            <person name="Morien E."/>
            <person name="Nambeesan S."/>
            <person name="Nguyen T."/>
            <person name="Pegot-Espagnet P."/>
            <person name="Pouilly N."/>
            <person name="Raftis F."/>
            <person name="Sallet E."/>
            <person name="Schiex T."/>
            <person name="Thomas J."/>
            <person name="Vandecasteele C."/>
            <person name="Vares D."/>
            <person name="Vear F."/>
            <person name="Vautrin S."/>
            <person name="Crespi M."/>
            <person name="Mangin B."/>
            <person name="Burke J.M."/>
            <person name="Salse J."/>
            <person name="Munos S."/>
            <person name="Vincourt P."/>
            <person name="Rieseberg L.H."/>
            <person name="Langlade N.B."/>
        </authorList>
    </citation>
    <scope>NUCLEOTIDE SEQUENCE [LARGE SCALE GENOMIC DNA]</scope>
    <source>
        <strain evidence="3">cv. SF193</strain>
    </source>
</reference>
<dbReference type="GO" id="GO:0043531">
    <property type="term" value="F:ADP binding"/>
    <property type="evidence" value="ECO:0007669"/>
    <property type="project" value="InterPro"/>
</dbReference>
<evidence type="ECO:0000313" key="3">
    <source>
        <dbReference type="Proteomes" id="UP000215914"/>
    </source>
</evidence>
<keyword evidence="2" id="KW-0378">Hydrolase</keyword>
<dbReference type="GO" id="GO:0016787">
    <property type="term" value="F:hydrolase activity"/>
    <property type="evidence" value="ECO:0007669"/>
    <property type="project" value="UniProtKB-KW"/>
</dbReference>
<name>A0A251T148_HELAN</name>
<dbReference type="InParanoid" id="A0A251T148"/>
<dbReference type="InterPro" id="IPR027417">
    <property type="entry name" value="P-loop_NTPase"/>
</dbReference>
<dbReference type="AlphaFoldDB" id="A0A251T148"/>
<dbReference type="GO" id="GO:0006952">
    <property type="term" value="P:defense response"/>
    <property type="evidence" value="ECO:0007669"/>
    <property type="project" value="InterPro"/>
</dbReference>
<dbReference type="PANTHER" id="PTHR23155:SF1205">
    <property type="entry name" value="DISEASE RESISTANCE PROTEIN RPM1"/>
    <property type="match status" value="1"/>
</dbReference>
<keyword evidence="3" id="KW-1185">Reference proteome</keyword>
<dbReference type="PANTHER" id="PTHR23155">
    <property type="entry name" value="DISEASE RESISTANCE PROTEIN RP"/>
    <property type="match status" value="1"/>
</dbReference>
<gene>
    <name evidence="2" type="ORF">HannXRQ_Chr13g0425761</name>
</gene>
<evidence type="ECO:0000256" key="1">
    <source>
        <dbReference type="ARBA" id="ARBA00022614"/>
    </source>
</evidence>
<dbReference type="OMA" id="TIETHRC"/>
<dbReference type="SUPFAM" id="SSF52540">
    <property type="entry name" value="P-loop containing nucleoside triphosphate hydrolases"/>
    <property type="match status" value="1"/>
</dbReference>
<keyword evidence="1" id="KW-0433">Leucine-rich repeat</keyword>
<accession>A0A251T148</accession>
<evidence type="ECO:0000313" key="2">
    <source>
        <dbReference type="EMBL" id="OTG03591.1"/>
    </source>
</evidence>
<organism evidence="2 3">
    <name type="scientific">Helianthus annuus</name>
    <name type="common">Common sunflower</name>
    <dbReference type="NCBI Taxonomy" id="4232"/>
    <lineage>
        <taxon>Eukaryota</taxon>
        <taxon>Viridiplantae</taxon>
        <taxon>Streptophyta</taxon>
        <taxon>Embryophyta</taxon>
        <taxon>Tracheophyta</taxon>
        <taxon>Spermatophyta</taxon>
        <taxon>Magnoliopsida</taxon>
        <taxon>eudicotyledons</taxon>
        <taxon>Gunneridae</taxon>
        <taxon>Pentapetalae</taxon>
        <taxon>asterids</taxon>
        <taxon>campanulids</taxon>
        <taxon>Asterales</taxon>
        <taxon>Asteraceae</taxon>
        <taxon>Asteroideae</taxon>
        <taxon>Heliantheae alliance</taxon>
        <taxon>Heliantheae</taxon>
        <taxon>Helianthus</taxon>
    </lineage>
</organism>
<dbReference type="EMBL" id="CM007902">
    <property type="protein sequence ID" value="OTG03591.1"/>
    <property type="molecule type" value="Genomic_DNA"/>
</dbReference>
<protein>
    <submittedName>
        <fullName evidence="2">Putative NB-ARC, P-loop containing nucleoside triphosphate hydrolase</fullName>
    </submittedName>
</protein>
<dbReference type="InterPro" id="IPR044974">
    <property type="entry name" value="Disease_R_plants"/>
</dbReference>
<dbReference type="Proteomes" id="UP000215914">
    <property type="component" value="Chromosome 13"/>
</dbReference>
<sequence length="75" mass="8913">MFKCGGLPLAIKAIGRLLRTKTDREDWDDLLNSEIWDLENANEIVPTLRLSYHDMMMRTIETHRCYWNRNCSRAN</sequence>